<feature type="region of interest" description="Disordered" evidence="19">
    <location>
        <begin position="514"/>
        <end position="543"/>
    </location>
</feature>
<evidence type="ECO:0000256" key="18">
    <source>
        <dbReference type="SAM" id="Coils"/>
    </source>
</evidence>
<evidence type="ECO:0000256" key="17">
    <source>
        <dbReference type="PIRSR" id="PIRSR606285-1"/>
    </source>
</evidence>
<dbReference type="PROSITE" id="PS50878">
    <property type="entry name" value="RT_POL"/>
    <property type="match status" value="1"/>
</dbReference>
<gene>
    <name evidence="21" type="ORF">QTP70_017238</name>
</gene>
<comment type="similarity">
    <text evidence="4">Belongs to the ATG7 family.</text>
</comment>
<accession>A0AAE0Q370</accession>
<evidence type="ECO:0000256" key="7">
    <source>
        <dbReference type="ARBA" id="ARBA00018730"/>
    </source>
</evidence>
<dbReference type="Gene3D" id="3.30.70.270">
    <property type="match status" value="1"/>
</dbReference>
<organism evidence="21 22">
    <name type="scientific">Hemibagrus guttatus</name>
    <dbReference type="NCBI Taxonomy" id="175788"/>
    <lineage>
        <taxon>Eukaryota</taxon>
        <taxon>Metazoa</taxon>
        <taxon>Chordata</taxon>
        <taxon>Craniata</taxon>
        <taxon>Vertebrata</taxon>
        <taxon>Euteleostomi</taxon>
        <taxon>Actinopterygii</taxon>
        <taxon>Neopterygii</taxon>
        <taxon>Teleostei</taxon>
        <taxon>Ostariophysi</taxon>
        <taxon>Siluriformes</taxon>
        <taxon>Bagridae</taxon>
        <taxon>Hemibagrus</taxon>
    </lineage>
</organism>
<dbReference type="SUPFAM" id="SSF56672">
    <property type="entry name" value="DNA/RNA polymerases"/>
    <property type="match status" value="1"/>
</dbReference>
<evidence type="ECO:0000256" key="9">
    <source>
        <dbReference type="ARBA" id="ARBA00022490"/>
    </source>
</evidence>
<dbReference type="PANTHER" id="PTHR47027:SF28">
    <property type="entry name" value="ENDONUCLEASE-REVERSE TRANSCRIPTASE"/>
    <property type="match status" value="1"/>
</dbReference>
<dbReference type="GO" id="GO:0080090">
    <property type="term" value="P:regulation of primary metabolic process"/>
    <property type="evidence" value="ECO:0007669"/>
    <property type="project" value="UniProtKB-ARBA"/>
</dbReference>
<keyword evidence="8" id="KW-0813">Transport</keyword>
<keyword evidence="11" id="KW-0653">Protein transport</keyword>
<evidence type="ECO:0000256" key="1">
    <source>
        <dbReference type="ARBA" id="ARBA00004329"/>
    </source>
</evidence>
<keyword evidence="9" id="KW-0963">Cytoplasm</keyword>
<dbReference type="Gene3D" id="3.40.50.720">
    <property type="entry name" value="NAD(P)-binding Rossmann-like Domain"/>
    <property type="match status" value="1"/>
</dbReference>
<evidence type="ECO:0000313" key="22">
    <source>
        <dbReference type="Proteomes" id="UP001274896"/>
    </source>
</evidence>
<evidence type="ECO:0000256" key="14">
    <source>
        <dbReference type="ARBA" id="ARBA00029897"/>
    </source>
</evidence>
<dbReference type="SUPFAM" id="SSF56219">
    <property type="entry name" value="DNase I-like"/>
    <property type="match status" value="1"/>
</dbReference>
<protein>
    <recommendedName>
        <fullName evidence="6">Ubiquitin-like modifier-activating enzyme ATG7</fullName>
        <ecNumber evidence="5">3.1.26.4</ecNumber>
    </recommendedName>
    <alternativeName>
        <fullName evidence="14 16">ATG12-activating enzyme E1 ATG7</fullName>
    </alternativeName>
    <alternativeName>
        <fullName evidence="15">Autophagy-related protein 7</fullName>
    </alternativeName>
    <alternativeName>
        <fullName evidence="7">Ubiquitin-like modifier-activating enzyme atg7</fullName>
    </alternativeName>
</protein>
<dbReference type="FunFam" id="3.40.50.720:FF:000156">
    <property type="entry name" value="Ubiquitin-like modifier-activating enzyme ATG7"/>
    <property type="match status" value="1"/>
</dbReference>
<evidence type="ECO:0000256" key="5">
    <source>
        <dbReference type="ARBA" id="ARBA00012180"/>
    </source>
</evidence>
<dbReference type="EMBL" id="JAUCMX010000023">
    <property type="protein sequence ID" value="KAK3512570.1"/>
    <property type="molecule type" value="Genomic_DNA"/>
</dbReference>
<evidence type="ECO:0000256" key="6">
    <source>
        <dbReference type="ARBA" id="ARBA00017647"/>
    </source>
</evidence>
<evidence type="ECO:0000256" key="19">
    <source>
        <dbReference type="SAM" id="MobiDB-lite"/>
    </source>
</evidence>
<feature type="coiled-coil region" evidence="18">
    <location>
        <begin position="992"/>
        <end position="1026"/>
    </location>
</feature>
<dbReference type="Pfam" id="PF16420">
    <property type="entry name" value="ATG7_N"/>
    <property type="match status" value="1"/>
</dbReference>
<dbReference type="InterPro" id="IPR042522">
    <property type="entry name" value="Atg7_N_1"/>
</dbReference>
<dbReference type="Pfam" id="PF00078">
    <property type="entry name" value="RVT_1"/>
    <property type="match status" value="1"/>
</dbReference>
<dbReference type="Gene3D" id="3.40.140.100">
    <property type="entry name" value="Ubiquitin-like modifier-activating enzyme ATG7 C-terminal domain"/>
    <property type="match status" value="1"/>
</dbReference>
<dbReference type="GO" id="GO:0031667">
    <property type="term" value="P:response to nutrient levels"/>
    <property type="evidence" value="ECO:0007669"/>
    <property type="project" value="UniProtKB-ARBA"/>
</dbReference>
<evidence type="ECO:0000256" key="11">
    <source>
        <dbReference type="ARBA" id="ARBA00022927"/>
    </source>
</evidence>
<dbReference type="CDD" id="cd01650">
    <property type="entry name" value="RT_nLTR_like"/>
    <property type="match status" value="1"/>
</dbReference>
<dbReference type="GO" id="GO:0042981">
    <property type="term" value="P:regulation of apoptotic process"/>
    <property type="evidence" value="ECO:0007669"/>
    <property type="project" value="UniProtKB-ARBA"/>
</dbReference>
<name>A0AAE0Q370_9TELE</name>
<keyword evidence="12" id="KW-0072">Autophagy</keyword>
<dbReference type="PANTHER" id="PTHR47027">
    <property type="entry name" value="REVERSE TRANSCRIPTASE DOMAIN-CONTAINING PROTEIN"/>
    <property type="match status" value="1"/>
</dbReference>
<dbReference type="InterPro" id="IPR036691">
    <property type="entry name" value="Endo/exonu/phosph_ase_sf"/>
</dbReference>
<dbReference type="CDD" id="cd09076">
    <property type="entry name" value="L1-EN"/>
    <property type="match status" value="1"/>
</dbReference>
<dbReference type="InterPro" id="IPR035985">
    <property type="entry name" value="Ubiquitin-activating_enz"/>
</dbReference>
<dbReference type="InterPro" id="IPR032197">
    <property type="entry name" value="Atg7_N"/>
</dbReference>
<feature type="active site" description="Glycyl thioester intermediate" evidence="17">
    <location>
        <position position="577"/>
    </location>
</feature>
<feature type="compositionally biased region" description="Basic and acidic residues" evidence="19">
    <location>
        <begin position="515"/>
        <end position="526"/>
    </location>
</feature>
<evidence type="ECO:0000256" key="10">
    <source>
        <dbReference type="ARBA" id="ARBA00022786"/>
    </source>
</evidence>
<dbReference type="GO" id="GO:0048511">
    <property type="term" value="P:rhythmic process"/>
    <property type="evidence" value="ECO:0007669"/>
    <property type="project" value="UniProtKB-KW"/>
</dbReference>
<dbReference type="InterPro" id="IPR005135">
    <property type="entry name" value="Endo/exonuclease/phosphatase"/>
</dbReference>
<dbReference type="InterPro" id="IPR043128">
    <property type="entry name" value="Rev_trsase/Diguanyl_cyclase"/>
</dbReference>
<comment type="caution">
    <text evidence="21">The sequence shown here is derived from an EMBL/GenBank/DDBJ whole genome shotgun (WGS) entry which is preliminary data.</text>
</comment>
<dbReference type="EC" id="3.1.26.4" evidence="5"/>
<dbReference type="GO" id="GO:0015031">
    <property type="term" value="P:protein transport"/>
    <property type="evidence" value="ECO:0007669"/>
    <property type="project" value="UniProtKB-KW"/>
</dbReference>
<feature type="compositionally biased region" description="Polar residues" evidence="19">
    <location>
        <begin position="527"/>
        <end position="543"/>
    </location>
</feature>
<keyword evidence="22" id="KW-1185">Reference proteome</keyword>
<dbReference type="GO" id="GO:0008641">
    <property type="term" value="F:ubiquitin-like modifier activating enzyme activity"/>
    <property type="evidence" value="ECO:0007669"/>
    <property type="project" value="InterPro"/>
</dbReference>
<dbReference type="InterPro" id="IPR042523">
    <property type="entry name" value="Atg7_N_2"/>
</dbReference>
<evidence type="ECO:0000313" key="21">
    <source>
        <dbReference type="EMBL" id="KAK3512570.1"/>
    </source>
</evidence>
<dbReference type="InterPro" id="IPR043502">
    <property type="entry name" value="DNA/RNA_pol_sf"/>
</dbReference>
<dbReference type="Gene3D" id="3.40.140.70">
    <property type="entry name" value="Ubiquitin-like modifier-activating enzyme ATG7 N-terminal domain"/>
    <property type="match status" value="1"/>
</dbReference>
<sequence length="1585" mass="180937">MAAESVEKGAALPKLQFAPFSSALEAGFWHQLTQKKLNDYRLDESPRSIKGYYYNGDPSGLPTRLTLEYSAFDVDGPTPAYCCAAKGTLYNTNTLEAFKSIDKKALLDKAANEIWMAIQSGAAVEDPSILSQFIILTFADLKKYQFYYWFCFPAICFLEGIQLLKNPMLLQQKFSPRQVSAFQAAYDGLCSSVGATAVPYFLVKYSEEDVEVALLKDWGSFFTDLKKVTVGVYDPCSLPQHPGWPLRNFLIVLASKWGSQLDVVEIICFRDRTLQGCRSVQHSLVLEVKLPSLLQCAACPKSVGWEKNPKGAMGPRSVNLSECMDPKRLAESSVDLNLKLMRWRLVPSLDLDKVVSTKCLLLGAGTLGCNVARTLMGWGVRHITFVDNAKVSYSNPVRQALYEFEDCLNGGKIKALAAADRLKKIFPRVNAEGFNMSIPMPGHPVSFSEAMIAQAQTDVEQLEALISAHDVVFLLMDTRESRWLPTVIAASHRKLVVNAALGFDTFVVMRHGLKKPKDSDAGDSKESSPLSASDSTPTTPGASLFSNIPGHRLGCYFCNDVVAPGDSTRDRTLDQQCTVSRPGLAMIAGALAVELMVSILQHPEGGYAVASSSDDRMNEPPTSLGLVPHQVPVTVFIEKCSFTTIRGFLSRFDNVLPASLAFDKCTACSPVVRKGRELADMMERRKVDILCVQETRWKGSKARSIGAGFKLFYYGVDSKRNGVGVVLKEEFVRNVLEVKRVSDRVMSLKLEIEGVMLNVVSGYAPQVGCELEEKERFWSELDEVMESIPTGERVVIGADFNGHVGEGNTGDEEVMGKFGVKERNLEGQMVVDFAKRMDMGVVNTYFQKREEHRVTYKSGGRRTQVDYILCRRGNLKEISDCKVVVGESVARQHRMVVCRMTLMVCKTKRSKIEKKTKWWKLEKEECCEEFRQKLRQALGGQVVLPDDWETTAEVIRETGRKVLGVSSGRRKEDKETWWWNEEVQDSIQRKRLAKKKWDMDRTEENRQEYKELQRRVKREVSKAKQKAYDELYTRLDTREGEKDLYRLARQRDRDGKDVQQVRVIKDRDGRVLTSEESVQRRWKEYFEELMNEENEREKRVEGVNSVEWKVDKIRKDEVRKALKRMKSGKAVGPDDIPVEVWKCLGEAAVEFLTSLFNRVLESEKIPEEWRRSVLVPIFKNKGDVQSCSNYRGIKLMSHTMKVWERVVEARLRKVVDICEQQYGFMPRKSTTDAIFALRILMEKYRDGQKELHCVFVDLEKAYDRVPREELWYCMRKSGVAEKYVRVVQDMYERSRTVVRCAVGQTEEFNVEVGLHQGSALSPFLFAIVMDQLSEEVRQESPWTMMFADDIVICSESREQVEENLERWRFALERRGMKVSRSKTEYMCVNEREGSGTVRLQGEEVKKVQEFKYLGSTVQSNGECGKEVKKRVQAGWNGWRKVSGVLCDQKISARIKGKVYRTVVRPAMLYGLETVSLRKRQESELEVAELKMLRFSLGVTRLDRIRNEYIRGTAHVGRLGDKVREDRLRWFGHVQRRDSEYIGRRMLDMELPGRRQRGRPKRRYMDVINEDMKLVGARVEDAEDRD</sequence>
<evidence type="ECO:0000256" key="3">
    <source>
        <dbReference type="ARBA" id="ARBA00010879"/>
    </source>
</evidence>
<dbReference type="GO" id="GO:0000407">
    <property type="term" value="C:phagophore assembly site"/>
    <property type="evidence" value="ECO:0007669"/>
    <property type="project" value="UniProtKB-SubCell"/>
</dbReference>
<evidence type="ECO:0000256" key="12">
    <source>
        <dbReference type="ARBA" id="ARBA00023006"/>
    </source>
</evidence>
<feature type="non-terminal residue" evidence="21">
    <location>
        <position position="1"/>
    </location>
</feature>
<evidence type="ECO:0000259" key="20">
    <source>
        <dbReference type="PROSITE" id="PS50878"/>
    </source>
</evidence>
<keyword evidence="13" id="KW-0090">Biological rhythms</keyword>
<evidence type="ECO:0000256" key="13">
    <source>
        <dbReference type="ARBA" id="ARBA00023108"/>
    </source>
</evidence>
<dbReference type="SUPFAM" id="SSF69572">
    <property type="entry name" value="Activating enzymes of the ubiquitin-like proteins"/>
    <property type="match status" value="1"/>
</dbReference>
<dbReference type="CDD" id="cd01486">
    <property type="entry name" value="Apg7"/>
    <property type="match status" value="1"/>
</dbReference>
<evidence type="ECO:0000256" key="15">
    <source>
        <dbReference type="ARBA" id="ARBA00030242"/>
    </source>
</evidence>
<feature type="domain" description="Reverse transcriptase" evidence="20">
    <location>
        <begin position="1158"/>
        <end position="1417"/>
    </location>
</feature>
<dbReference type="FunFam" id="3.40.140.70:FF:000001">
    <property type="entry name" value="Ubiquitin-like modifier-activating enzyme atg7"/>
    <property type="match status" value="1"/>
</dbReference>
<evidence type="ECO:0000256" key="2">
    <source>
        <dbReference type="ARBA" id="ARBA00004496"/>
    </source>
</evidence>
<dbReference type="Pfam" id="PF03372">
    <property type="entry name" value="Exo_endo_phos"/>
    <property type="match status" value="1"/>
</dbReference>
<dbReference type="InterPro" id="IPR000477">
    <property type="entry name" value="RT_dom"/>
</dbReference>
<dbReference type="GO" id="GO:0006914">
    <property type="term" value="P:autophagy"/>
    <property type="evidence" value="ECO:0007669"/>
    <property type="project" value="UniProtKB-KW"/>
</dbReference>
<dbReference type="GO" id="GO:0009896">
    <property type="term" value="P:positive regulation of catabolic process"/>
    <property type="evidence" value="ECO:0007669"/>
    <property type="project" value="UniProtKB-ARBA"/>
</dbReference>
<evidence type="ECO:0000256" key="16">
    <source>
        <dbReference type="ARBA" id="ARBA00032823"/>
    </source>
</evidence>
<evidence type="ECO:0000256" key="8">
    <source>
        <dbReference type="ARBA" id="ARBA00022448"/>
    </source>
</evidence>
<dbReference type="InterPro" id="IPR006285">
    <property type="entry name" value="Atg7"/>
</dbReference>
<keyword evidence="18" id="KW-0175">Coiled coil</keyword>
<dbReference type="FunFam" id="3.40.140.100:FF:000001">
    <property type="entry name" value="Ubiquitin-like modifier-activating enzyme ATG7"/>
    <property type="match status" value="1"/>
</dbReference>
<dbReference type="GO" id="GO:0004523">
    <property type="term" value="F:RNA-DNA hybrid ribonuclease activity"/>
    <property type="evidence" value="ECO:0007669"/>
    <property type="project" value="UniProtKB-EC"/>
</dbReference>
<dbReference type="GO" id="GO:0060255">
    <property type="term" value="P:regulation of macromolecule metabolic process"/>
    <property type="evidence" value="ECO:0007669"/>
    <property type="project" value="UniProtKB-ARBA"/>
</dbReference>
<comment type="similarity">
    <text evidence="3">Belongs to the beta type-B retroviral polymerase family. HERV class-II K(HML-2) pol subfamily.</text>
</comment>
<dbReference type="Pfam" id="PF00899">
    <property type="entry name" value="ThiF"/>
    <property type="match status" value="1"/>
</dbReference>
<dbReference type="NCBIfam" id="TIGR01381">
    <property type="entry name" value="E1_like_apg7"/>
    <property type="match status" value="1"/>
</dbReference>
<keyword evidence="10" id="KW-0833">Ubl conjugation pathway</keyword>
<evidence type="ECO:0000256" key="4">
    <source>
        <dbReference type="ARBA" id="ARBA00010931"/>
    </source>
</evidence>
<proteinExistence type="inferred from homology"/>
<dbReference type="InterPro" id="IPR000594">
    <property type="entry name" value="ThiF_NAD_FAD-bd"/>
</dbReference>
<reference evidence="21" key="1">
    <citation type="submission" date="2023-06" db="EMBL/GenBank/DDBJ databases">
        <title>Male Hemibagrus guttatus genome.</title>
        <authorList>
            <person name="Bian C."/>
        </authorList>
    </citation>
    <scope>NUCLEOTIDE SEQUENCE</scope>
    <source>
        <strain evidence="21">Male_cb2023</strain>
        <tissue evidence="21">Muscle</tissue>
    </source>
</reference>
<comment type="subcellular location">
    <subcellularLocation>
        <location evidence="2">Cytoplasm</location>
    </subcellularLocation>
    <subcellularLocation>
        <location evidence="1">Preautophagosomal structure</location>
    </subcellularLocation>
</comment>
<dbReference type="Proteomes" id="UP001274896">
    <property type="component" value="Unassembled WGS sequence"/>
</dbReference>